<reference evidence="6" key="1">
    <citation type="submission" date="2022-08" db="EMBL/GenBank/DDBJ databases">
        <authorList>
            <person name="Li F."/>
        </authorList>
    </citation>
    <scope>NUCLEOTIDE SEQUENCE</scope>
    <source>
        <strain evidence="6">MQZ15Z-1</strain>
    </source>
</reference>
<dbReference type="InterPro" id="IPR020846">
    <property type="entry name" value="MFS_dom"/>
</dbReference>
<dbReference type="PROSITE" id="PS50850">
    <property type="entry name" value="MFS"/>
    <property type="match status" value="1"/>
</dbReference>
<evidence type="ECO:0000256" key="1">
    <source>
        <dbReference type="ARBA" id="ARBA00022692"/>
    </source>
</evidence>
<feature type="transmembrane region" description="Helical" evidence="4">
    <location>
        <begin position="279"/>
        <end position="297"/>
    </location>
</feature>
<protein>
    <submittedName>
        <fullName evidence="6">MFS transporter</fullName>
    </submittedName>
</protein>
<dbReference type="Pfam" id="PF07690">
    <property type="entry name" value="MFS_1"/>
    <property type="match status" value="1"/>
</dbReference>
<feature type="transmembrane region" description="Helical" evidence="4">
    <location>
        <begin position="340"/>
        <end position="359"/>
    </location>
</feature>
<organism evidence="6 7">
    <name type="scientific">Ancylobacter mangrovi</name>
    <dbReference type="NCBI Taxonomy" id="2972472"/>
    <lineage>
        <taxon>Bacteria</taxon>
        <taxon>Pseudomonadati</taxon>
        <taxon>Pseudomonadota</taxon>
        <taxon>Alphaproteobacteria</taxon>
        <taxon>Hyphomicrobiales</taxon>
        <taxon>Xanthobacteraceae</taxon>
        <taxon>Ancylobacter</taxon>
    </lineage>
</organism>
<dbReference type="InterPro" id="IPR036259">
    <property type="entry name" value="MFS_trans_sf"/>
</dbReference>
<dbReference type="SUPFAM" id="SSF103473">
    <property type="entry name" value="MFS general substrate transporter"/>
    <property type="match status" value="1"/>
</dbReference>
<gene>
    <name evidence="6" type="ORF">NVS89_05765</name>
</gene>
<evidence type="ECO:0000256" key="3">
    <source>
        <dbReference type="ARBA" id="ARBA00023136"/>
    </source>
</evidence>
<evidence type="ECO:0000259" key="5">
    <source>
        <dbReference type="PROSITE" id="PS50850"/>
    </source>
</evidence>
<dbReference type="CDD" id="cd17324">
    <property type="entry name" value="MFS_NepI_like"/>
    <property type="match status" value="1"/>
</dbReference>
<dbReference type="AlphaFoldDB" id="A0A9X2PFM7"/>
<feature type="domain" description="Major facilitator superfamily (MFS) profile" evidence="5">
    <location>
        <begin position="1"/>
        <end position="387"/>
    </location>
</feature>
<feature type="transmembrane region" description="Helical" evidence="4">
    <location>
        <begin position="303"/>
        <end position="328"/>
    </location>
</feature>
<comment type="caution">
    <text evidence="6">The sequence shown here is derived from an EMBL/GenBank/DDBJ whole genome shotgun (WGS) entry which is preliminary data.</text>
</comment>
<dbReference type="GO" id="GO:0022857">
    <property type="term" value="F:transmembrane transporter activity"/>
    <property type="evidence" value="ECO:0007669"/>
    <property type="project" value="InterPro"/>
</dbReference>
<dbReference type="PANTHER" id="PTHR42910:SF1">
    <property type="entry name" value="MAJOR FACILITATOR SUPERFAMILY (MFS) PROFILE DOMAIN-CONTAINING PROTEIN"/>
    <property type="match status" value="1"/>
</dbReference>
<feature type="transmembrane region" description="Helical" evidence="4">
    <location>
        <begin position="12"/>
        <end position="29"/>
    </location>
</feature>
<dbReference type="EMBL" id="JANTHZ010000002">
    <property type="protein sequence ID" value="MCS0494597.1"/>
    <property type="molecule type" value="Genomic_DNA"/>
</dbReference>
<feature type="transmembrane region" description="Helical" evidence="4">
    <location>
        <begin position="215"/>
        <end position="237"/>
    </location>
</feature>
<feature type="transmembrane region" description="Helical" evidence="4">
    <location>
        <begin position="78"/>
        <end position="96"/>
    </location>
</feature>
<accession>A0A9X2PFM7</accession>
<dbReference type="Gene3D" id="1.20.1250.20">
    <property type="entry name" value="MFS general substrate transporter like domains"/>
    <property type="match status" value="1"/>
</dbReference>
<evidence type="ECO:0000313" key="6">
    <source>
        <dbReference type="EMBL" id="MCS0494597.1"/>
    </source>
</evidence>
<evidence type="ECO:0000256" key="2">
    <source>
        <dbReference type="ARBA" id="ARBA00022989"/>
    </source>
</evidence>
<evidence type="ECO:0000256" key="4">
    <source>
        <dbReference type="SAM" id="Phobius"/>
    </source>
</evidence>
<feature type="transmembrane region" description="Helical" evidence="4">
    <location>
        <begin position="249"/>
        <end position="267"/>
    </location>
</feature>
<evidence type="ECO:0000313" key="7">
    <source>
        <dbReference type="Proteomes" id="UP001151088"/>
    </source>
</evidence>
<feature type="transmembrane region" description="Helical" evidence="4">
    <location>
        <begin position="49"/>
        <end position="66"/>
    </location>
</feature>
<proteinExistence type="predicted"/>
<dbReference type="InterPro" id="IPR011701">
    <property type="entry name" value="MFS"/>
</dbReference>
<feature type="transmembrane region" description="Helical" evidence="4">
    <location>
        <begin position="135"/>
        <end position="154"/>
    </location>
</feature>
<feature type="transmembrane region" description="Helical" evidence="4">
    <location>
        <begin position="102"/>
        <end position="123"/>
    </location>
</feature>
<feature type="transmembrane region" description="Helical" evidence="4">
    <location>
        <begin position="365"/>
        <end position="382"/>
    </location>
</feature>
<sequence>MDDQPSAVPARTIWLMAATAGIVVANNYYNQPLLNDLAGTFAVTDDAASWISSLTQTGYALGLLFILPLGDQVDRRKLISVMLVLSAAMLLLFSQARNFPLLLAAGFSIGLTSIVPQILPPIVSQIVPPSSAPQAVGHVMGGLLLGIVLSRFVGGWLGALIGWRLVFALAALVMLALMVVLRRALPALKPAHGGSYLNLLSSLPKLLHRYARLRLLSLAAALQFGAFSLFWSTLTFHLADMPGHYSSKMAGSFALVGAIGVIGAMSAARITKRFSLRTVLVLSGALMAAAFPLFAAAHESLFWMVPAVVILDLGMQMSHVSSMANILVLDRGAASRLNTVYMVTRFAGGALGTVIGGLAWAHGGWLAVCAAGGLLCLVALVVNGRTGVAPAGG</sequence>
<dbReference type="RefSeq" id="WP_258731617.1">
    <property type="nucleotide sequence ID" value="NZ_JANTHZ010000002.1"/>
</dbReference>
<name>A0A9X2PFM7_9HYPH</name>
<dbReference type="PANTHER" id="PTHR42910">
    <property type="entry name" value="TRANSPORTER SCO4007-RELATED"/>
    <property type="match status" value="1"/>
</dbReference>
<keyword evidence="7" id="KW-1185">Reference proteome</keyword>
<keyword evidence="2 4" id="KW-1133">Transmembrane helix</keyword>
<dbReference type="Proteomes" id="UP001151088">
    <property type="component" value="Unassembled WGS sequence"/>
</dbReference>
<feature type="transmembrane region" description="Helical" evidence="4">
    <location>
        <begin position="160"/>
        <end position="181"/>
    </location>
</feature>
<keyword evidence="3 4" id="KW-0472">Membrane</keyword>
<keyword evidence="1 4" id="KW-0812">Transmembrane</keyword>